<evidence type="ECO:0000313" key="1">
    <source>
        <dbReference type="EMBL" id="AXC34407.1"/>
    </source>
</evidence>
<dbReference type="EMBL" id="MH375644">
    <property type="protein sequence ID" value="AXC34407.1"/>
    <property type="molecule type" value="Genomic_DNA"/>
</dbReference>
<protein>
    <submittedName>
        <fullName evidence="1">Uncharacterized protein</fullName>
    </submittedName>
</protein>
<evidence type="ECO:0000313" key="2">
    <source>
        <dbReference type="Proteomes" id="UP000260311"/>
    </source>
</evidence>
<organism evidence="1 2">
    <name type="scientific">Vibrio phage YC</name>
    <dbReference type="NCBI Taxonomy" id="2267403"/>
    <lineage>
        <taxon>Viruses</taxon>
        <taxon>Duplodnaviria</taxon>
        <taxon>Heunggongvirae</taxon>
        <taxon>Uroviricota</taxon>
        <taxon>Caudoviricetes</taxon>
        <taxon>Pantevenvirales</taxon>
        <taxon>Ackermannviridae</taxon>
        <taxon>Campanilevirus</taxon>
        <taxon>Campanilevirus YC</taxon>
    </lineage>
</organism>
<reference evidence="1 2" key="1">
    <citation type="submission" date="2018-05" db="EMBL/GenBank/DDBJ databases">
        <title>The genome of Vibrio coralliilyticus phage YC.</title>
        <authorList>
            <person name="Benler S."/>
        </authorList>
    </citation>
    <scope>NUCLEOTIDE SEQUENCE [LARGE SCALE GENOMIC DNA]</scope>
</reference>
<proteinExistence type="predicted"/>
<dbReference type="KEGG" id="vg:55608485"/>
<dbReference type="GeneID" id="55608485"/>
<keyword evidence="2" id="KW-1185">Reference proteome</keyword>
<dbReference type="Proteomes" id="UP000260311">
    <property type="component" value="Segment"/>
</dbReference>
<sequence>MLGIILAGIVTATALPDEKGLPSKVEKPTMRYVQACYAKGMYPYADQVVVKEMNKHTVRKVKVKCLRDLTVQPVPKHTNLGIVRLVNQITMCTSIGGQMVKEKSAWRCKVNKHLYKWTNTRQRWSY</sequence>
<dbReference type="RefSeq" id="YP_009838253.1">
    <property type="nucleotide sequence ID" value="NC_048709.1"/>
</dbReference>
<accession>A0A384ZRZ0</accession>
<name>A0A384ZRZ0_9CAUD</name>